<proteinExistence type="predicted"/>
<gene>
    <name evidence="1" type="ORF">OCBIM_22011076mg</name>
</gene>
<evidence type="ECO:0000313" key="1">
    <source>
        <dbReference type="EMBL" id="KOF66866.1"/>
    </source>
</evidence>
<dbReference type="EMBL" id="KQ427619">
    <property type="protein sequence ID" value="KOF66866.1"/>
    <property type="molecule type" value="Genomic_DNA"/>
</dbReference>
<evidence type="ECO:0008006" key="2">
    <source>
        <dbReference type="Google" id="ProtNLM"/>
    </source>
</evidence>
<protein>
    <recommendedName>
        <fullName evidence="2">Reverse transcriptase domain-containing protein</fullName>
    </recommendedName>
</protein>
<name>A0A0L8FQ71_OCTBM</name>
<accession>A0A0L8FQ71</accession>
<organism evidence="1">
    <name type="scientific">Octopus bimaculoides</name>
    <name type="common">California two-spotted octopus</name>
    <dbReference type="NCBI Taxonomy" id="37653"/>
    <lineage>
        <taxon>Eukaryota</taxon>
        <taxon>Metazoa</taxon>
        <taxon>Spiralia</taxon>
        <taxon>Lophotrochozoa</taxon>
        <taxon>Mollusca</taxon>
        <taxon>Cephalopoda</taxon>
        <taxon>Coleoidea</taxon>
        <taxon>Octopodiformes</taxon>
        <taxon>Octopoda</taxon>
        <taxon>Incirrata</taxon>
        <taxon>Octopodidae</taxon>
        <taxon>Octopus</taxon>
    </lineage>
</organism>
<sequence length="165" mass="19483">MWFRSKPPAYINDIHHKVPLLNVIMSADHMNLFFLAFKDYCTLFKETNNQLSPINDWFSTNKPFLIVDKTKCTLICSSANDDLPLQPQKLHFGSKEVKRSRYTKFLGIVIDENLNWKLHIHIESKLLTQIRIICQGLKILNNKVMNMLYFSFVNPYLIYSDLAWR</sequence>
<feature type="non-terminal residue" evidence="1">
    <location>
        <position position="165"/>
    </location>
</feature>
<dbReference type="AlphaFoldDB" id="A0A0L8FQ71"/>
<reference evidence="1" key="1">
    <citation type="submission" date="2015-07" db="EMBL/GenBank/DDBJ databases">
        <title>MeaNS - Measles Nucleotide Surveillance Program.</title>
        <authorList>
            <person name="Tran T."/>
            <person name="Druce J."/>
        </authorList>
    </citation>
    <scope>NUCLEOTIDE SEQUENCE</scope>
    <source>
        <strain evidence="1">UCB-OBI-ISO-001</strain>
        <tissue evidence="1">Gonad</tissue>
    </source>
</reference>
<dbReference type="STRING" id="37653.A0A0L8FQ71"/>